<protein>
    <submittedName>
        <fullName evidence="6">Tetratricopeptide repeat</fullName>
    </submittedName>
</protein>
<keyword evidence="2" id="KW-0677">Repeat</keyword>
<reference evidence="6" key="1">
    <citation type="submission" date="2022-05" db="EMBL/GenBank/DDBJ databases">
        <title>The Musa troglodytarum L. genome provides insights into the mechanism of non-climacteric behaviour and enrichment of carotenoids.</title>
        <authorList>
            <person name="Wang J."/>
        </authorList>
    </citation>
    <scope>NUCLEOTIDE SEQUENCE</scope>
    <source>
        <tissue evidence="6">Leaf</tissue>
    </source>
</reference>
<dbReference type="OrthoDB" id="780298at2759"/>
<dbReference type="Proteomes" id="UP001055439">
    <property type="component" value="Chromosome 8"/>
</dbReference>
<keyword evidence="5" id="KW-0539">Nucleus</keyword>
<comment type="subcellular location">
    <subcellularLocation>
        <location evidence="1">Nucleus</location>
    </subcellularLocation>
</comment>
<dbReference type="EMBL" id="CP097510">
    <property type="protein sequence ID" value="URE27477.1"/>
    <property type="molecule type" value="Genomic_DNA"/>
</dbReference>
<dbReference type="GO" id="GO:0005634">
    <property type="term" value="C:nucleus"/>
    <property type="evidence" value="ECO:0007669"/>
    <property type="project" value="UniProtKB-SubCell"/>
</dbReference>
<dbReference type="PANTHER" id="PTHR36326">
    <property type="entry name" value="PROTEIN POLLENLESS 3-LIKE 2"/>
    <property type="match status" value="1"/>
</dbReference>
<keyword evidence="7" id="KW-1185">Reference proteome</keyword>
<evidence type="ECO:0000256" key="1">
    <source>
        <dbReference type="ARBA" id="ARBA00004123"/>
    </source>
</evidence>
<evidence type="ECO:0000256" key="2">
    <source>
        <dbReference type="ARBA" id="ARBA00022737"/>
    </source>
</evidence>
<dbReference type="AlphaFoldDB" id="A0A9E7HCN0"/>
<name>A0A9E7HCN0_9LILI</name>
<dbReference type="InterPro" id="IPR044961">
    <property type="entry name" value="MS5/SDI1"/>
</dbReference>
<gene>
    <name evidence="6" type="ORF">MUK42_11793</name>
</gene>
<evidence type="ECO:0000313" key="6">
    <source>
        <dbReference type="EMBL" id="URE27477.1"/>
    </source>
</evidence>
<dbReference type="PANTHER" id="PTHR36326:SF7">
    <property type="entry name" value="PROTEIN POLLENLESS 3-LIKE 2"/>
    <property type="match status" value="1"/>
</dbReference>
<evidence type="ECO:0000313" key="7">
    <source>
        <dbReference type="Proteomes" id="UP001055439"/>
    </source>
</evidence>
<dbReference type="Gene3D" id="1.25.40.10">
    <property type="entry name" value="Tetratricopeptide repeat domain"/>
    <property type="match status" value="1"/>
</dbReference>
<dbReference type="InterPro" id="IPR011990">
    <property type="entry name" value="TPR-like_helical_dom_sf"/>
</dbReference>
<organism evidence="6 7">
    <name type="scientific">Musa troglodytarum</name>
    <name type="common">fe'i banana</name>
    <dbReference type="NCBI Taxonomy" id="320322"/>
    <lineage>
        <taxon>Eukaryota</taxon>
        <taxon>Viridiplantae</taxon>
        <taxon>Streptophyta</taxon>
        <taxon>Embryophyta</taxon>
        <taxon>Tracheophyta</taxon>
        <taxon>Spermatophyta</taxon>
        <taxon>Magnoliopsida</taxon>
        <taxon>Liliopsida</taxon>
        <taxon>Zingiberales</taxon>
        <taxon>Musaceae</taxon>
        <taxon>Musa</taxon>
    </lineage>
</organism>
<keyword evidence="3" id="KW-0802">TPR repeat</keyword>
<evidence type="ECO:0000256" key="4">
    <source>
        <dbReference type="ARBA" id="ARBA00023054"/>
    </source>
</evidence>
<evidence type="ECO:0000256" key="5">
    <source>
        <dbReference type="ARBA" id="ARBA00023242"/>
    </source>
</evidence>
<dbReference type="SUPFAM" id="SSF48452">
    <property type="entry name" value="TPR-like"/>
    <property type="match status" value="1"/>
</dbReference>
<accession>A0A9E7HCN0</accession>
<evidence type="ECO:0000256" key="3">
    <source>
        <dbReference type="ARBA" id="ARBA00022803"/>
    </source>
</evidence>
<keyword evidence="4" id="KW-0175">Coiled coil</keyword>
<sequence>MMQEAWIVNAPTCIRPSESAPCSPIKPIVSARSDPFHVAHKVPAGDTPYVRAKRVQLVDKDPEKAIAMFWAAINAGDRVDSALKDMAIVMKQQNRAEEAIEAIKSLRGRCSDQAQESLDNILLDLYKRCGRLDDQIALLKRKLQLIQQGLAFNGKRTKMARSQGRKFQVTVEQEATRLLVAHHSLLSSMDEAMGA</sequence>
<proteinExistence type="predicted"/>